<dbReference type="EMBL" id="CASHSV030000024">
    <property type="protein sequence ID" value="CAJ2640515.1"/>
    <property type="molecule type" value="Genomic_DNA"/>
</dbReference>
<accession>A0ACB0J8L9</accession>
<protein>
    <submittedName>
        <fullName evidence="1">Uncharacterized protein</fullName>
    </submittedName>
</protein>
<organism evidence="1 2">
    <name type="scientific">Trifolium pratense</name>
    <name type="common">Red clover</name>
    <dbReference type="NCBI Taxonomy" id="57577"/>
    <lineage>
        <taxon>Eukaryota</taxon>
        <taxon>Viridiplantae</taxon>
        <taxon>Streptophyta</taxon>
        <taxon>Embryophyta</taxon>
        <taxon>Tracheophyta</taxon>
        <taxon>Spermatophyta</taxon>
        <taxon>Magnoliopsida</taxon>
        <taxon>eudicotyledons</taxon>
        <taxon>Gunneridae</taxon>
        <taxon>Pentapetalae</taxon>
        <taxon>rosids</taxon>
        <taxon>fabids</taxon>
        <taxon>Fabales</taxon>
        <taxon>Fabaceae</taxon>
        <taxon>Papilionoideae</taxon>
        <taxon>50 kb inversion clade</taxon>
        <taxon>NPAAA clade</taxon>
        <taxon>Hologalegina</taxon>
        <taxon>IRL clade</taxon>
        <taxon>Trifolieae</taxon>
        <taxon>Trifolium</taxon>
    </lineage>
</organism>
<reference evidence="1" key="1">
    <citation type="submission" date="2023-10" db="EMBL/GenBank/DDBJ databases">
        <authorList>
            <person name="Rodriguez Cubillos JULIANA M."/>
            <person name="De Vega J."/>
        </authorList>
    </citation>
    <scope>NUCLEOTIDE SEQUENCE</scope>
</reference>
<sequence length="808" mass="91377">MLQWMGGSRRKVTASRMSTQKRQKQYFEQRKRQQQNVHITGSDNRAESSGVGGQIPKEHQSLDILNLLNLSKNAQEYNSFSQNVKGRDDGDVFSVMPGIVSRNQPRIPTIEETTANACGFEEKEAGVPLSCQIETSPKKLLRSAPDHHRTAFDGQQRHRKTATDQYSLSVIDLLCDDELNPTVEKSPTCEDHVSFSLEGLGKVGTETPVQSPQQQARTPYRRSPFMKDGRKAKLKNLSHMLDDIELEVDTMMQDIGVSPISSSFPSNKMKQSSAVIEDHKLFYDHADKNESSINEEFFRKTENNENNKDRWNACSVFLDEKFDKGIGYDTSYEKPFQMDRESPELFKRGACNMESYGFEDLLPAQWPSATTRKDVKMAEPLASFSADPLEEDFNFCGASRTRSYGNFNAQNLIPEDVRDSSSLLSEESSSATTVRGEYAVHSPSRLVTGENRRKHRKVFVSPRHKLSTNEEKNRSLPNPSKRKPSHYSNSILQEEIGAQNSWQFEERYASVDRSSVTTSFCQDLEADFSAFGRKTRAEDPFSVFTTPNYKPRPSFGGFKNAENMEDSPPCNFTSEKFSFDCSTPFSSFPSWPTSPSLSPQFPFKEGPQDNGAFHCETSSTDMSVQGSVSKGDREMKSKKDRHNFFEQDIFMGDNELSSEKKLEEDGPISDNHVHESEGTEETNPKTTECHETADSPVHTEEISSSLKIPDKHESQEDNRKNNCNAEKETPIKCKITDGEMKMSPPEGRNRVNGKHINDQIYLSSGHVMFESYVFHLRVQKVLNGACTTTSRWNNAFLRAGGNRISHQI</sequence>
<evidence type="ECO:0000313" key="2">
    <source>
        <dbReference type="Proteomes" id="UP001177021"/>
    </source>
</evidence>
<gene>
    <name evidence="1" type="ORF">MILVUS5_LOCUS10355</name>
</gene>
<keyword evidence="2" id="KW-1185">Reference proteome</keyword>
<evidence type="ECO:0000313" key="1">
    <source>
        <dbReference type="EMBL" id="CAJ2640515.1"/>
    </source>
</evidence>
<name>A0ACB0J8L9_TRIPR</name>
<comment type="caution">
    <text evidence="1">The sequence shown here is derived from an EMBL/GenBank/DDBJ whole genome shotgun (WGS) entry which is preliminary data.</text>
</comment>
<proteinExistence type="predicted"/>
<dbReference type="Proteomes" id="UP001177021">
    <property type="component" value="Unassembled WGS sequence"/>
</dbReference>